<name>A0ABD1R9D7_9LAMI</name>
<dbReference type="Proteomes" id="UP001604336">
    <property type="component" value="Unassembled WGS sequence"/>
</dbReference>
<reference evidence="7" key="1">
    <citation type="submission" date="2024-07" db="EMBL/GenBank/DDBJ databases">
        <title>Two chromosome-level genome assemblies of Korean endemic species Abeliophyllum distichum and Forsythia ovata (Oleaceae).</title>
        <authorList>
            <person name="Jang H."/>
        </authorList>
    </citation>
    <scope>NUCLEOTIDE SEQUENCE [LARGE SCALE GENOMIC DNA]</scope>
</reference>
<dbReference type="InterPro" id="IPR019734">
    <property type="entry name" value="TPR_rpt"/>
</dbReference>
<dbReference type="EMBL" id="JBFOLK010000009">
    <property type="protein sequence ID" value="KAL2484657.1"/>
    <property type="molecule type" value="Genomic_DNA"/>
</dbReference>
<evidence type="ECO:0000256" key="1">
    <source>
        <dbReference type="ARBA" id="ARBA00000900"/>
    </source>
</evidence>
<dbReference type="AlphaFoldDB" id="A0ABD1R9D7"/>
<dbReference type="GO" id="GO:0016567">
    <property type="term" value="P:protein ubiquitination"/>
    <property type="evidence" value="ECO:0007669"/>
    <property type="project" value="UniProtKB-ARBA"/>
</dbReference>
<evidence type="ECO:0000256" key="4">
    <source>
        <dbReference type="ARBA" id="ARBA00022737"/>
    </source>
</evidence>
<evidence type="ECO:0000256" key="3">
    <source>
        <dbReference type="ARBA" id="ARBA00022679"/>
    </source>
</evidence>
<gene>
    <name evidence="6" type="ORF">Adt_29413</name>
</gene>
<dbReference type="PANTHER" id="PTHR46803:SF2">
    <property type="entry name" value="E3 UBIQUITIN-PROTEIN LIGASE CHIP"/>
    <property type="match status" value="1"/>
</dbReference>
<protein>
    <recommendedName>
        <fullName evidence="2">RING-type E3 ubiquitin transferase</fullName>
        <ecNumber evidence="2">2.3.2.27</ecNumber>
    </recommendedName>
</protein>
<keyword evidence="3" id="KW-0808">Transferase</keyword>
<dbReference type="Pfam" id="PF13414">
    <property type="entry name" value="TPR_11"/>
    <property type="match status" value="1"/>
</dbReference>
<dbReference type="Gene3D" id="1.25.40.10">
    <property type="entry name" value="Tetratricopeptide repeat domain"/>
    <property type="match status" value="1"/>
</dbReference>
<dbReference type="SMART" id="SM00028">
    <property type="entry name" value="TPR"/>
    <property type="match status" value="3"/>
</dbReference>
<dbReference type="PANTHER" id="PTHR46803">
    <property type="entry name" value="E3 UBIQUITIN-PROTEIN LIGASE CHIP"/>
    <property type="match status" value="1"/>
</dbReference>
<comment type="caution">
    <text evidence="6">The sequence shown here is derived from an EMBL/GenBank/DDBJ whole genome shotgun (WGS) entry which is preliminary data.</text>
</comment>
<dbReference type="InterPro" id="IPR011990">
    <property type="entry name" value="TPR-like_helical_dom_sf"/>
</dbReference>
<comment type="catalytic activity">
    <reaction evidence="1">
        <text>S-ubiquitinyl-[E2 ubiquitin-conjugating enzyme]-L-cysteine + [acceptor protein]-L-lysine = [E2 ubiquitin-conjugating enzyme]-L-cysteine + N(6)-ubiquitinyl-[acceptor protein]-L-lysine.</text>
        <dbReference type="EC" id="2.3.2.27"/>
    </reaction>
</comment>
<dbReference type="EC" id="2.3.2.27" evidence="2"/>
<keyword evidence="5" id="KW-0833">Ubl conjugation pathway</keyword>
<dbReference type="GO" id="GO:0061630">
    <property type="term" value="F:ubiquitin protein ligase activity"/>
    <property type="evidence" value="ECO:0007669"/>
    <property type="project" value="UniProtKB-EC"/>
</dbReference>
<accession>A0ABD1R9D7</accession>
<evidence type="ECO:0000256" key="2">
    <source>
        <dbReference type="ARBA" id="ARBA00012483"/>
    </source>
</evidence>
<dbReference type="SUPFAM" id="SSF48452">
    <property type="entry name" value="TPR-like"/>
    <property type="match status" value="1"/>
</dbReference>
<evidence type="ECO:0000256" key="5">
    <source>
        <dbReference type="ARBA" id="ARBA00022786"/>
    </source>
</evidence>
<evidence type="ECO:0000313" key="6">
    <source>
        <dbReference type="EMBL" id="KAL2484657.1"/>
    </source>
</evidence>
<evidence type="ECO:0000313" key="7">
    <source>
        <dbReference type="Proteomes" id="UP001604336"/>
    </source>
</evidence>
<organism evidence="6 7">
    <name type="scientific">Abeliophyllum distichum</name>
    <dbReference type="NCBI Taxonomy" id="126358"/>
    <lineage>
        <taxon>Eukaryota</taxon>
        <taxon>Viridiplantae</taxon>
        <taxon>Streptophyta</taxon>
        <taxon>Embryophyta</taxon>
        <taxon>Tracheophyta</taxon>
        <taxon>Spermatophyta</taxon>
        <taxon>Magnoliopsida</taxon>
        <taxon>eudicotyledons</taxon>
        <taxon>Gunneridae</taxon>
        <taxon>Pentapetalae</taxon>
        <taxon>asterids</taxon>
        <taxon>lamiids</taxon>
        <taxon>Lamiales</taxon>
        <taxon>Oleaceae</taxon>
        <taxon>Forsythieae</taxon>
        <taxon>Abeliophyllum</taxon>
    </lineage>
</organism>
<keyword evidence="7" id="KW-1185">Reference proteome</keyword>
<sequence>MENSIEIGNACSREKKYEEAIAQYSQAIVENPENPLIWRRRAMCYFKLSNWSEVVEDAKMVLFLDSRSVKGHFLMGSALLKMSHHEDGVLEIQKIKQVDPVSKQPLYSASQLVPNLAIKAAIVEFLEKFW</sequence>
<proteinExistence type="predicted"/>
<keyword evidence="4" id="KW-0677">Repeat</keyword>